<comment type="subcellular location">
    <subcellularLocation>
        <location evidence="5">Cell membrane</location>
        <topology evidence="5">Peripheral membrane protein</topology>
        <orientation evidence="5">Cytoplasmic side</orientation>
    </subcellularLocation>
    <text evidence="5">Localizes to the Z ring in an FtsZ-dependent manner. Targeted to the membrane through a conserved C-terminal amphipathic helix.</text>
</comment>
<dbReference type="Gene3D" id="3.30.420.40">
    <property type="match status" value="2"/>
</dbReference>
<keyword evidence="4 5" id="KW-0131">Cell cycle</keyword>
<dbReference type="InterPro" id="IPR003494">
    <property type="entry name" value="SHS2_FtsA"/>
</dbReference>
<reference evidence="8 9" key="1">
    <citation type="submission" date="2019-08" db="EMBL/GenBank/DDBJ databases">
        <authorList>
            <person name="Peeters C."/>
        </authorList>
    </citation>
    <scope>NUCLEOTIDE SEQUENCE [LARGE SCALE GENOMIC DNA]</scope>
    <source>
        <strain evidence="8 9">LMG 31012</strain>
    </source>
</reference>
<dbReference type="PIRSF" id="PIRSF003101">
    <property type="entry name" value="FtsA"/>
    <property type="match status" value="1"/>
</dbReference>
<evidence type="ECO:0000313" key="9">
    <source>
        <dbReference type="Proteomes" id="UP000400981"/>
    </source>
</evidence>
<protein>
    <recommendedName>
        <fullName evidence="5 6">Cell division protein FtsA</fullName>
    </recommendedName>
</protein>
<evidence type="ECO:0000256" key="4">
    <source>
        <dbReference type="ARBA" id="ARBA00023306"/>
    </source>
</evidence>
<dbReference type="SMART" id="SM00842">
    <property type="entry name" value="FtsA"/>
    <property type="match status" value="1"/>
</dbReference>
<dbReference type="InterPro" id="IPR050696">
    <property type="entry name" value="FtsA/MreB"/>
</dbReference>
<organism evidence="8 9">
    <name type="scientific">Pandoraea eparura</name>
    <dbReference type="NCBI Taxonomy" id="2508291"/>
    <lineage>
        <taxon>Bacteria</taxon>
        <taxon>Pseudomonadati</taxon>
        <taxon>Pseudomonadota</taxon>
        <taxon>Betaproteobacteria</taxon>
        <taxon>Burkholderiales</taxon>
        <taxon>Burkholderiaceae</taxon>
        <taxon>Pandoraea</taxon>
    </lineage>
</organism>
<dbReference type="Gene3D" id="3.30.1490.110">
    <property type="match status" value="1"/>
</dbReference>
<gene>
    <name evidence="5" type="primary">ftsA</name>
    <name evidence="8" type="ORF">PEP31012_00777</name>
</gene>
<dbReference type="RefSeq" id="WP_017234751.1">
    <property type="nucleotide sequence ID" value="NZ_CABPSH010000001.1"/>
</dbReference>
<dbReference type="InterPro" id="IPR043129">
    <property type="entry name" value="ATPase_NBD"/>
</dbReference>
<keyword evidence="3 5" id="KW-0472">Membrane</keyword>
<dbReference type="NCBIfam" id="NF007009">
    <property type="entry name" value="PRK09472.1"/>
    <property type="match status" value="1"/>
</dbReference>
<dbReference type="PANTHER" id="PTHR32432:SF4">
    <property type="entry name" value="CELL DIVISION PROTEIN FTSA"/>
    <property type="match status" value="1"/>
</dbReference>
<dbReference type="SUPFAM" id="SSF53067">
    <property type="entry name" value="Actin-like ATPase domain"/>
    <property type="match status" value="2"/>
</dbReference>
<dbReference type="GO" id="GO:0009898">
    <property type="term" value="C:cytoplasmic side of plasma membrane"/>
    <property type="evidence" value="ECO:0007669"/>
    <property type="project" value="UniProtKB-UniRule"/>
</dbReference>
<dbReference type="GO" id="GO:0043093">
    <property type="term" value="P:FtsZ-dependent cytokinesis"/>
    <property type="evidence" value="ECO:0007669"/>
    <property type="project" value="UniProtKB-UniRule"/>
</dbReference>
<evidence type="ECO:0000256" key="5">
    <source>
        <dbReference type="HAMAP-Rule" id="MF_02033"/>
    </source>
</evidence>
<dbReference type="InterPro" id="IPR020823">
    <property type="entry name" value="Cell_div_FtsA"/>
</dbReference>
<feature type="domain" description="SHS2" evidence="7">
    <location>
        <begin position="9"/>
        <end position="195"/>
    </location>
</feature>
<dbReference type="Pfam" id="PF14450">
    <property type="entry name" value="FtsA"/>
    <property type="match status" value="2"/>
</dbReference>
<evidence type="ECO:0000313" key="8">
    <source>
        <dbReference type="EMBL" id="VVD74260.1"/>
    </source>
</evidence>
<dbReference type="Proteomes" id="UP000400981">
    <property type="component" value="Unassembled WGS sequence"/>
</dbReference>
<keyword evidence="9" id="KW-1185">Reference proteome</keyword>
<accession>A0A5E4SF22</accession>
<dbReference type="EMBL" id="CABPSH010000001">
    <property type="protein sequence ID" value="VVD74260.1"/>
    <property type="molecule type" value="Genomic_DNA"/>
</dbReference>
<dbReference type="CDD" id="cd24048">
    <property type="entry name" value="ASKHA_NBD_FtsA"/>
    <property type="match status" value="1"/>
</dbReference>
<dbReference type="Pfam" id="PF02491">
    <property type="entry name" value="SHS2_FTSA"/>
    <property type="match status" value="1"/>
</dbReference>
<evidence type="ECO:0000256" key="2">
    <source>
        <dbReference type="ARBA" id="ARBA00022618"/>
    </source>
</evidence>
<evidence type="ECO:0000256" key="6">
    <source>
        <dbReference type="PIRNR" id="PIRNR003101"/>
    </source>
</evidence>
<dbReference type="FunFam" id="3.30.1490.110:FF:000001">
    <property type="entry name" value="Cell division protein FtsA"/>
    <property type="match status" value="1"/>
</dbReference>
<comment type="similarity">
    <text evidence="5 6">Belongs to the FtsA/MreB family.</text>
</comment>
<keyword evidence="1 5" id="KW-1003">Cell membrane</keyword>
<proteinExistence type="inferred from homology"/>
<evidence type="ECO:0000259" key="7">
    <source>
        <dbReference type="SMART" id="SM00842"/>
    </source>
</evidence>
<evidence type="ECO:0000256" key="3">
    <source>
        <dbReference type="ARBA" id="ARBA00023136"/>
    </source>
</evidence>
<dbReference type="NCBIfam" id="TIGR01174">
    <property type="entry name" value="ftsA"/>
    <property type="match status" value="1"/>
</dbReference>
<keyword evidence="2 5" id="KW-0132">Cell division</keyword>
<sequence length="410" mass="44233">MSKDYKDLLVALDIGTSKVVAVVAELRPEGRYEVIGLGQSESRGLKKGVVVNIEATVQSIQRALEEAELMADCKITNVFTGIAGSHIRSFNSSGMVAIKDKEVTQADVARVIETAKAINIPTDQQVLHILTQEFIIDGQEDVREPIGMSGIRLEVKVHIVTGAVSAAQNIVKCVRRCGLEVNDLILQPLASSISVLTEDEKELGVVLIDIGGGTTDIAIFSEGAIRHTAVIPIAGDQITSDIAMAVRTPTPDAEDIKIQHGIAKQSLADPDEMIEVPGLGERGPRTLSRQALAAVIEPRVEELFSLVQQVVRESGYEELLSSGIVLTGGAAMMPGMVELGEDIFLKPVRIGVPEYAGGLADVVRSPRYATAMGLLLEGRSQRMRGRKVAVQSGQANQVWSRMRDWFFSNF</sequence>
<dbReference type="GO" id="GO:0032153">
    <property type="term" value="C:cell division site"/>
    <property type="evidence" value="ECO:0007669"/>
    <property type="project" value="UniProtKB-UniRule"/>
</dbReference>
<dbReference type="HAMAP" id="MF_02033">
    <property type="entry name" value="FtsA"/>
    <property type="match status" value="1"/>
</dbReference>
<dbReference type="OrthoDB" id="9810567at2"/>
<dbReference type="AlphaFoldDB" id="A0A5E4SF22"/>
<comment type="function">
    <text evidence="5 6">Cell division protein that is involved in the assembly of the Z ring. May serve as a membrane anchor for the Z ring.</text>
</comment>
<comment type="subunit">
    <text evidence="5">Self-interacts. Interacts with FtsZ.</text>
</comment>
<name>A0A5E4SF22_9BURK</name>
<evidence type="ECO:0000256" key="1">
    <source>
        <dbReference type="ARBA" id="ARBA00022475"/>
    </source>
</evidence>
<dbReference type="PANTHER" id="PTHR32432">
    <property type="entry name" value="CELL DIVISION PROTEIN FTSA-RELATED"/>
    <property type="match status" value="1"/>
</dbReference>